<gene>
    <name evidence="2" type="ORF">TSOC_002196</name>
</gene>
<name>A0A2J8AEP9_9CHLO</name>
<protein>
    <recommendedName>
        <fullName evidence="1">Pherophorin domain-containing protein</fullName>
    </recommendedName>
</protein>
<keyword evidence="3" id="KW-1185">Reference proteome</keyword>
<evidence type="ECO:0000313" key="3">
    <source>
        <dbReference type="Proteomes" id="UP000236333"/>
    </source>
</evidence>
<dbReference type="EMBL" id="PGGS01000041">
    <property type="protein sequence ID" value="PNH11001.1"/>
    <property type="molecule type" value="Genomic_DNA"/>
</dbReference>
<organism evidence="2 3">
    <name type="scientific">Tetrabaena socialis</name>
    <dbReference type="NCBI Taxonomy" id="47790"/>
    <lineage>
        <taxon>Eukaryota</taxon>
        <taxon>Viridiplantae</taxon>
        <taxon>Chlorophyta</taxon>
        <taxon>core chlorophytes</taxon>
        <taxon>Chlorophyceae</taxon>
        <taxon>CS clade</taxon>
        <taxon>Chlamydomonadales</taxon>
        <taxon>Tetrabaenaceae</taxon>
        <taxon>Tetrabaena</taxon>
    </lineage>
</organism>
<evidence type="ECO:0000313" key="2">
    <source>
        <dbReference type="EMBL" id="PNH11001.1"/>
    </source>
</evidence>
<dbReference type="AlphaFoldDB" id="A0A2J8AEP9"/>
<sequence length="361" mass="39115">MPPYPYKPPSSPCDCLSPIIDNHSKWRFRFQESEALGDKTIFIFTLSFNPSAKCSPVSYRPGDCCNQALDAVSLALDPLYAGLVQYVKVYTYDGKDITVKYVQDAASGLSITLPYMLYSSDIPVGQFFTFEISFAASDWADTTKMPCRPSTFEPSLPACDYWVHGWQTEPGNPANLLTPDERTAGCCPEGVVSFCNERIKGTCNPRLSDSPFRLNYVNTSMLLRTTSVAFTVTSQTVTNALGPKEGLPDCAAMNLQAIKLYVADVAAAKVTQVALNGASVTFSVKKDAAGTYVDAAVPANRAGTGNWVVTLGERFNQTDVCGYKVGQYSVCNYVFSGKSGQCCTMGDVAVATIDRPVIKFG</sequence>
<dbReference type="InterPro" id="IPR024616">
    <property type="entry name" value="Pherophorin"/>
</dbReference>
<dbReference type="Pfam" id="PF12499">
    <property type="entry name" value="DUF3707"/>
    <property type="match status" value="1"/>
</dbReference>
<proteinExistence type="predicted"/>
<feature type="domain" description="Pherophorin" evidence="1">
    <location>
        <begin position="202"/>
        <end position="343"/>
    </location>
</feature>
<comment type="caution">
    <text evidence="2">The sequence shown here is derived from an EMBL/GenBank/DDBJ whole genome shotgun (WGS) entry which is preliminary data.</text>
</comment>
<dbReference type="Proteomes" id="UP000236333">
    <property type="component" value="Unassembled WGS sequence"/>
</dbReference>
<accession>A0A2J8AEP9</accession>
<evidence type="ECO:0000259" key="1">
    <source>
        <dbReference type="Pfam" id="PF12499"/>
    </source>
</evidence>
<dbReference type="OrthoDB" id="536599at2759"/>
<reference evidence="2 3" key="1">
    <citation type="journal article" date="2017" name="Mol. Biol. Evol.">
        <title>The 4-celled Tetrabaena socialis nuclear genome reveals the essential components for genetic control of cell number at the origin of multicellularity in the volvocine lineage.</title>
        <authorList>
            <person name="Featherston J."/>
            <person name="Arakaki Y."/>
            <person name="Hanschen E.R."/>
            <person name="Ferris P.J."/>
            <person name="Michod R.E."/>
            <person name="Olson B.J.S.C."/>
            <person name="Nozaki H."/>
            <person name="Durand P.M."/>
        </authorList>
    </citation>
    <scope>NUCLEOTIDE SEQUENCE [LARGE SCALE GENOMIC DNA]</scope>
    <source>
        <strain evidence="2 3">NIES-571</strain>
    </source>
</reference>